<evidence type="ECO:0008006" key="5">
    <source>
        <dbReference type="Google" id="ProtNLM"/>
    </source>
</evidence>
<feature type="signal peptide" evidence="2">
    <location>
        <begin position="1"/>
        <end position="19"/>
    </location>
</feature>
<accession>I0W8N8</accession>
<reference evidence="3 4" key="1">
    <citation type="journal article" date="2012" name="J. Bacteriol.">
        <title>Genome Sequence of the Halotolerant Bacterium Imtechella halotolerans K1T.</title>
        <authorList>
            <person name="Kumar S."/>
            <person name="Vikram S."/>
            <person name="Subramanian S."/>
            <person name="Raghava G.P."/>
            <person name="Pinnaka A.K."/>
        </authorList>
    </citation>
    <scope>NUCLEOTIDE SEQUENCE [LARGE SCALE GENOMIC DNA]</scope>
    <source>
        <strain evidence="3 4">K1</strain>
    </source>
</reference>
<evidence type="ECO:0000313" key="4">
    <source>
        <dbReference type="Proteomes" id="UP000005938"/>
    </source>
</evidence>
<feature type="chain" id="PRO_5003634923" description="Secreted protein" evidence="2">
    <location>
        <begin position="20"/>
        <end position="63"/>
    </location>
</feature>
<keyword evidence="2" id="KW-0732">Signal</keyword>
<dbReference type="RefSeq" id="WP_008240786.1">
    <property type="nucleotide sequence ID" value="NZ_AJJU01000034.1"/>
</dbReference>
<feature type="compositionally biased region" description="Pro residues" evidence="1">
    <location>
        <begin position="46"/>
        <end position="56"/>
    </location>
</feature>
<comment type="caution">
    <text evidence="3">The sequence shown here is derived from an EMBL/GenBank/DDBJ whole genome shotgun (WGS) entry which is preliminary data.</text>
</comment>
<organism evidence="3 4">
    <name type="scientific">Imtechella halotolerans K1</name>
    <dbReference type="NCBI Taxonomy" id="946077"/>
    <lineage>
        <taxon>Bacteria</taxon>
        <taxon>Pseudomonadati</taxon>
        <taxon>Bacteroidota</taxon>
        <taxon>Flavobacteriia</taxon>
        <taxon>Flavobacteriales</taxon>
        <taxon>Flavobacteriaceae</taxon>
        <taxon>Imtechella</taxon>
    </lineage>
</organism>
<dbReference type="Proteomes" id="UP000005938">
    <property type="component" value="Unassembled WGS sequence"/>
</dbReference>
<dbReference type="AlphaFoldDB" id="I0W8N8"/>
<dbReference type="STRING" id="946077.W5A_11514"/>
<sequence length="63" mass="6771">MKKSYIVLFAIFVNSVFFSCTQPSLGDEDVIQTEIAECCDEDGEILPPPPPPPPPKTTTGSGD</sequence>
<name>I0W8N8_9FLAO</name>
<proteinExistence type="predicted"/>
<gene>
    <name evidence="3" type="ORF">W5A_11514</name>
</gene>
<feature type="region of interest" description="Disordered" evidence="1">
    <location>
        <begin position="41"/>
        <end position="63"/>
    </location>
</feature>
<dbReference type="EMBL" id="AJJU01000034">
    <property type="protein sequence ID" value="EID72754.1"/>
    <property type="molecule type" value="Genomic_DNA"/>
</dbReference>
<dbReference type="PROSITE" id="PS51257">
    <property type="entry name" value="PROKAR_LIPOPROTEIN"/>
    <property type="match status" value="1"/>
</dbReference>
<evidence type="ECO:0000256" key="2">
    <source>
        <dbReference type="SAM" id="SignalP"/>
    </source>
</evidence>
<keyword evidence="4" id="KW-1185">Reference proteome</keyword>
<dbReference type="OrthoDB" id="1454224at2"/>
<evidence type="ECO:0000313" key="3">
    <source>
        <dbReference type="EMBL" id="EID72754.1"/>
    </source>
</evidence>
<protein>
    <recommendedName>
        <fullName evidence="5">Secreted protein</fullName>
    </recommendedName>
</protein>
<evidence type="ECO:0000256" key="1">
    <source>
        <dbReference type="SAM" id="MobiDB-lite"/>
    </source>
</evidence>